<dbReference type="Gene3D" id="3.40.50.1220">
    <property type="entry name" value="TPP-binding domain"/>
    <property type="match status" value="1"/>
</dbReference>
<accession>A0ABU2WGE1</accession>
<dbReference type="NCBIfam" id="TIGR00118">
    <property type="entry name" value="acolac_lg"/>
    <property type="match status" value="1"/>
</dbReference>
<dbReference type="InterPro" id="IPR000399">
    <property type="entry name" value="TPP-bd_CS"/>
</dbReference>
<evidence type="ECO:0000256" key="4">
    <source>
        <dbReference type="ARBA" id="ARBA00013145"/>
    </source>
</evidence>
<comment type="catalytic activity">
    <reaction evidence="11">
        <text>2 pyruvate + H(+) = (2S)-2-acetolactate + CO2</text>
        <dbReference type="Rhea" id="RHEA:25249"/>
        <dbReference type="ChEBI" id="CHEBI:15361"/>
        <dbReference type="ChEBI" id="CHEBI:15378"/>
        <dbReference type="ChEBI" id="CHEBI:16526"/>
        <dbReference type="ChEBI" id="CHEBI:58476"/>
        <dbReference type="EC" id="2.2.1.6"/>
    </reaction>
</comment>
<comment type="caution">
    <text evidence="15">The sequence shown here is derived from an EMBL/GenBank/DDBJ whole genome shotgun (WGS) entry which is preliminary data.</text>
</comment>
<protein>
    <recommendedName>
        <fullName evidence="4 11">Acetolactate synthase</fullName>
        <ecNumber evidence="4 11">2.2.1.6</ecNumber>
    </recommendedName>
</protein>
<organism evidence="15 16">
    <name type="scientific">Banduia mediterranea</name>
    <dbReference type="NCBI Taxonomy" id="3075609"/>
    <lineage>
        <taxon>Bacteria</taxon>
        <taxon>Pseudomonadati</taxon>
        <taxon>Pseudomonadota</taxon>
        <taxon>Gammaproteobacteria</taxon>
        <taxon>Nevskiales</taxon>
        <taxon>Algiphilaceae</taxon>
        <taxon>Banduia</taxon>
    </lineage>
</organism>
<evidence type="ECO:0000259" key="12">
    <source>
        <dbReference type="Pfam" id="PF00205"/>
    </source>
</evidence>
<sequence length="563" mass="59121">MRLTGAELIIGFLERRGTGVVVGIPGGTVLPLYRALADSRLRHVLARHEQGAAFVAQGLARISGRAGVCFATSGPGMTNLVTALADAKADSIPLVCITGQVPRALIGTDAFQEMPTGRIVESITKACFEVRNSADLPDLLVEAFRLAESGRPGPVVLDVPKDVQAESIELADWPDAAAPQPVAGIDGLAIEHAVRMIAAAQRPVLYLGGGVTQARAQAAAQALAERAGLPTTATLMALGSLPPDHPLALGMLGMHGARYTNLVLDECDLLIAIGARFDDRATGRLDRFCARARVIHIDADPRELGKLRRPELAIHADAGVALRALAEAVTPALRPEWLARVGELRRAYPLPLPGLDDVRRPYGLIRAVADVVGPQAAITTDVGQHQMWVAQSYPFTRADRWLSSGGLGTMGFGLPAAIGAALARPDAPVVCFTGDGSLLMNIQELGTLAELGLDVKVVVLDNAALGLVHQQQRLFYESRHAGAHYARPADFCAIAEGFGVSACDLGVAANAAHARKGLIAALRAPGPQLIRAPVAVEEMVLPMVAPGAGNTEVVETPCWEAES</sequence>
<evidence type="ECO:0000256" key="11">
    <source>
        <dbReference type="RuleBase" id="RU003591"/>
    </source>
</evidence>
<dbReference type="CDD" id="cd02015">
    <property type="entry name" value="TPP_AHAS"/>
    <property type="match status" value="1"/>
</dbReference>
<proteinExistence type="inferred from homology"/>
<evidence type="ECO:0000256" key="10">
    <source>
        <dbReference type="ARBA" id="ARBA00023304"/>
    </source>
</evidence>
<keyword evidence="6 11" id="KW-0808">Transferase</keyword>
<dbReference type="InterPro" id="IPR029061">
    <property type="entry name" value="THDP-binding"/>
</dbReference>
<keyword evidence="5 11" id="KW-0028">Amino-acid biosynthesis</keyword>
<dbReference type="SUPFAM" id="SSF52467">
    <property type="entry name" value="DHS-like NAD/FAD-binding domain"/>
    <property type="match status" value="1"/>
</dbReference>
<dbReference type="GO" id="GO:0003984">
    <property type="term" value="F:acetolactate synthase activity"/>
    <property type="evidence" value="ECO:0007669"/>
    <property type="project" value="UniProtKB-EC"/>
</dbReference>
<keyword evidence="7 11" id="KW-0479">Metal-binding</keyword>
<evidence type="ECO:0000256" key="8">
    <source>
        <dbReference type="ARBA" id="ARBA00022842"/>
    </source>
</evidence>
<dbReference type="CDD" id="cd07035">
    <property type="entry name" value="TPP_PYR_POX_like"/>
    <property type="match status" value="1"/>
</dbReference>
<evidence type="ECO:0000313" key="15">
    <source>
        <dbReference type="EMBL" id="MDT0496942.1"/>
    </source>
</evidence>
<dbReference type="InterPro" id="IPR045229">
    <property type="entry name" value="TPP_enz"/>
</dbReference>
<dbReference type="PANTHER" id="PTHR18968:SF170">
    <property type="entry name" value="ACETOLACTATE SYNTHASE ISOZYME 1 LARGE SUBUNIT"/>
    <property type="match status" value="1"/>
</dbReference>
<evidence type="ECO:0000256" key="1">
    <source>
        <dbReference type="ARBA" id="ARBA00004974"/>
    </source>
</evidence>
<dbReference type="InterPro" id="IPR011766">
    <property type="entry name" value="TPP_enzyme_TPP-bd"/>
</dbReference>
<dbReference type="EMBL" id="JAVRIC010000006">
    <property type="protein sequence ID" value="MDT0496942.1"/>
    <property type="molecule type" value="Genomic_DNA"/>
</dbReference>
<dbReference type="InterPro" id="IPR012846">
    <property type="entry name" value="Acetolactate_synth_lsu"/>
</dbReference>
<dbReference type="Pfam" id="PF00205">
    <property type="entry name" value="TPP_enzyme_M"/>
    <property type="match status" value="1"/>
</dbReference>
<dbReference type="EC" id="2.2.1.6" evidence="4 11"/>
<dbReference type="RefSeq" id="WP_311364336.1">
    <property type="nucleotide sequence ID" value="NZ_JAVRIC010000006.1"/>
</dbReference>
<dbReference type="InterPro" id="IPR039368">
    <property type="entry name" value="AHAS_TPP"/>
</dbReference>
<keyword evidence="16" id="KW-1185">Reference proteome</keyword>
<keyword evidence="8 11" id="KW-0460">Magnesium</keyword>
<dbReference type="InterPro" id="IPR012001">
    <property type="entry name" value="Thiamin_PyroP_enz_TPP-bd_dom"/>
</dbReference>
<keyword evidence="10 11" id="KW-0100">Branched-chain amino acid biosynthesis</keyword>
<dbReference type="InterPro" id="IPR029035">
    <property type="entry name" value="DHS-like_NAD/FAD-binding_dom"/>
</dbReference>
<dbReference type="SUPFAM" id="SSF52518">
    <property type="entry name" value="Thiamin diphosphate-binding fold (THDP-binding)"/>
    <property type="match status" value="2"/>
</dbReference>
<comment type="pathway">
    <text evidence="1 11">Amino-acid biosynthesis; L-isoleucine biosynthesis; L-isoleucine from 2-oxobutanoate: step 1/4.</text>
</comment>
<comment type="similarity">
    <text evidence="3 11">Belongs to the TPP enzyme family.</text>
</comment>
<gene>
    <name evidence="15" type="primary">ilvB</name>
    <name evidence="15" type="ORF">RM530_06125</name>
</gene>
<comment type="pathway">
    <text evidence="2 11">Amino-acid biosynthesis; L-valine biosynthesis; L-valine from pyruvate: step 1/4.</text>
</comment>
<evidence type="ECO:0000256" key="3">
    <source>
        <dbReference type="ARBA" id="ARBA00007812"/>
    </source>
</evidence>
<comment type="cofactor">
    <cofactor evidence="11">
        <name>thiamine diphosphate</name>
        <dbReference type="ChEBI" id="CHEBI:58937"/>
    </cofactor>
    <text evidence="11">Binds 1 thiamine pyrophosphate per subunit.</text>
</comment>
<comment type="cofactor">
    <cofactor evidence="11">
        <name>Mg(2+)</name>
        <dbReference type="ChEBI" id="CHEBI:18420"/>
    </cofactor>
    <text evidence="11">Binds 1 Mg(2+) ion per subunit.</text>
</comment>
<dbReference type="Proteomes" id="UP001254608">
    <property type="component" value="Unassembled WGS sequence"/>
</dbReference>
<evidence type="ECO:0000259" key="13">
    <source>
        <dbReference type="Pfam" id="PF02775"/>
    </source>
</evidence>
<feature type="domain" description="Thiamine pyrophosphate enzyme TPP-binding" evidence="13">
    <location>
        <begin position="381"/>
        <end position="531"/>
    </location>
</feature>
<name>A0ABU2WGE1_9GAMM</name>
<reference evidence="15 16" key="1">
    <citation type="submission" date="2023-09" db="EMBL/GenBank/DDBJ databases">
        <authorList>
            <person name="Rey-Velasco X."/>
        </authorList>
    </citation>
    <scope>NUCLEOTIDE SEQUENCE [LARGE SCALE GENOMIC DNA]</scope>
    <source>
        <strain evidence="15 16">W345</strain>
    </source>
</reference>
<dbReference type="InterPro" id="IPR012000">
    <property type="entry name" value="Thiamin_PyroP_enz_cen_dom"/>
</dbReference>
<evidence type="ECO:0000256" key="9">
    <source>
        <dbReference type="ARBA" id="ARBA00023052"/>
    </source>
</evidence>
<feature type="domain" description="Thiamine pyrophosphate enzyme N-terminal TPP-binding" evidence="14">
    <location>
        <begin position="4"/>
        <end position="114"/>
    </location>
</feature>
<evidence type="ECO:0000256" key="6">
    <source>
        <dbReference type="ARBA" id="ARBA00022679"/>
    </source>
</evidence>
<evidence type="ECO:0000256" key="7">
    <source>
        <dbReference type="ARBA" id="ARBA00022723"/>
    </source>
</evidence>
<feature type="domain" description="Thiamine pyrophosphate enzyme central" evidence="12">
    <location>
        <begin position="190"/>
        <end position="325"/>
    </location>
</feature>
<keyword evidence="9 11" id="KW-0786">Thiamine pyrophosphate</keyword>
<dbReference type="Pfam" id="PF02776">
    <property type="entry name" value="TPP_enzyme_N"/>
    <property type="match status" value="1"/>
</dbReference>
<dbReference type="Gene3D" id="3.40.50.970">
    <property type="match status" value="2"/>
</dbReference>
<evidence type="ECO:0000313" key="16">
    <source>
        <dbReference type="Proteomes" id="UP001254608"/>
    </source>
</evidence>
<dbReference type="PROSITE" id="PS00187">
    <property type="entry name" value="TPP_ENZYMES"/>
    <property type="match status" value="1"/>
</dbReference>
<dbReference type="PANTHER" id="PTHR18968">
    <property type="entry name" value="THIAMINE PYROPHOSPHATE ENZYMES"/>
    <property type="match status" value="1"/>
</dbReference>
<dbReference type="Pfam" id="PF02775">
    <property type="entry name" value="TPP_enzyme_C"/>
    <property type="match status" value="1"/>
</dbReference>
<evidence type="ECO:0000256" key="2">
    <source>
        <dbReference type="ARBA" id="ARBA00005025"/>
    </source>
</evidence>
<evidence type="ECO:0000259" key="14">
    <source>
        <dbReference type="Pfam" id="PF02776"/>
    </source>
</evidence>
<evidence type="ECO:0000256" key="5">
    <source>
        <dbReference type="ARBA" id="ARBA00022605"/>
    </source>
</evidence>